<dbReference type="EMBL" id="BK015191">
    <property type="protein sequence ID" value="DAD95428.1"/>
    <property type="molecule type" value="Genomic_DNA"/>
</dbReference>
<reference evidence="2" key="1">
    <citation type="journal article" date="2021" name="Proc. Natl. Acad. Sci. U.S.A.">
        <title>A Catalog of Tens of Thousands of Viruses from Human Metagenomes Reveals Hidden Associations with Chronic Diseases.</title>
        <authorList>
            <person name="Tisza M.J."/>
            <person name="Buck C.B."/>
        </authorList>
    </citation>
    <scope>NUCLEOTIDE SEQUENCE</scope>
    <source>
        <strain evidence="2">CtsNK10</strain>
    </source>
</reference>
<evidence type="ECO:0000313" key="2">
    <source>
        <dbReference type="EMBL" id="DAD95428.1"/>
    </source>
</evidence>
<evidence type="ECO:0000256" key="1">
    <source>
        <dbReference type="SAM" id="MobiDB-lite"/>
    </source>
</evidence>
<protein>
    <submittedName>
        <fullName evidence="2">Uncharacterized protein</fullName>
    </submittedName>
</protein>
<accession>A0A8S5NM43</accession>
<name>A0A8S5NM43_9CAUD</name>
<organism evidence="2">
    <name type="scientific">Podoviridae sp. ctsNK10</name>
    <dbReference type="NCBI Taxonomy" id="2826582"/>
    <lineage>
        <taxon>Viruses</taxon>
        <taxon>Duplodnaviria</taxon>
        <taxon>Heunggongvirae</taxon>
        <taxon>Uroviricota</taxon>
        <taxon>Caudoviricetes</taxon>
    </lineage>
</organism>
<sequence>MIINDKAYSIESGRDIKIPISGTSSSIDYTKFGYSKSYFKKHPSNSVAPSKPSANRPPEDGSGWVDDAPN</sequence>
<proteinExistence type="predicted"/>
<feature type="region of interest" description="Disordered" evidence="1">
    <location>
        <begin position="41"/>
        <end position="70"/>
    </location>
</feature>